<evidence type="ECO:0000313" key="1">
    <source>
        <dbReference type="EMBL" id="KAK9326154.1"/>
    </source>
</evidence>
<name>A0ACC3TY72_9ASCO</name>
<sequence>MAIKLFDNLKDYTLKDYFPIFIVITGYILFRPYLMKLGGELQKREHRKANERARAEAAAQALAPPAPDEQFAEESTQSVWGRNARRRQKERIKEIEKAYRRKAEMETEEESDKEIEDLLTE</sequence>
<dbReference type="EMBL" id="MU970035">
    <property type="protein sequence ID" value="KAK9326154.1"/>
    <property type="molecule type" value="Genomic_DNA"/>
</dbReference>
<dbReference type="Proteomes" id="UP001489719">
    <property type="component" value="Unassembled WGS sequence"/>
</dbReference>
<gene>
    <name evidence="1" type="ORF">V1517DRAFT_69054</name>
</gene>
<proteinExistence type="predicted"/>
<comment type="caution">
    <text evidence="1">The sequence shown here is derived from an EMBL/GenBank/DDBJ whole genome shotgun (WGS) entry which is preliminary data.</text>
</comment>
<protein>
    <submittedName>
        <fullName evidence="1">Uncharacterized protein</fullName>
    </submittedName>
</protein>
<accession>A0ACC3TY72</accession>
<reference evidence="2" key="1">
    <citation type="journal article" date="2024" name="Front. Bioeng. Biotechnol.">
        <title>Genome-scale model development and genomic sequencing of the oleaginous clade Lipomyces.</title>
        <authorList>
            <person name="Czajka J.J."/>
            <person name="Han Y."/>
            <person name="Kim J."/>
            <person name="Mondo S.J."/>
            <person name="Hofstad B.A."/>
            <person name="Robles A."/>
            <person name="Haridas S."/>
            <person name="Riley R."/>
            <person name="LaButti K."/>
            <person name="Pangilinan J."/>
            <person name="Andreopoulos W."/>
            <person name="Lipzen A."/>
            <person name="Yan J."/>
            <person name="Wang M."/>
            <person name="Ng V."/>
            <person name="Grigoriev I.V."/>
            <person name="Spatafora J.W."/>
            <person name="Magnuson J.K."/>
            <person name="Baker S.E."/>
            <person name="Pomraning K.R."/>
        </authorList>
    </citation>
    <scope>NUCLEOTIDE SEQUENCE [LARGE SCALE GENOMIC DNA]</scope>
    <source>
        <strain evidence="2">CBS 10300</strain>
    </source>
</reference>
<organism evidence="1 2">
    <name type="scientific">Lipomyces orientalis</name>
    <dbReference type="NCBI Taxonomy" id="1233043"/>
    <lineage>
        <taxon>Eukaryota</taxon>
        <taxon>Fungi</taxon>
        <taxon>Dikarya</taxon>
        <taxon>Ascomycota</taxon>
        <taxon>Saccharomycotina</taxon>
        <taxon>Lipomycetes</taxon>
        <taxon>Lipomycetales</taxon>
        <taxon>Lipomycetaceae</taxon>
        <taxon>Lipomyces</taxon>
    </lineage>
</organism>
<keyword evidence="2" id="KW-1185">Reference proteome</keyword>
<evidence type="ECO:0000313" key="2">
    <source>
        <dbReference type="Proteomes" id="UP001489719"/>
    </source>
</evidence>